<evidence type="ECO:0000313" key="2">
    <source>
        <dbReference type="Proteomes" id="UP000034087"/>
    </source>
</evidence>
<dbReference type="Proteomes" id="UP000034087">
    <property type="component" value="Unassembled WGS sequence"/>
</dbReference>
<accession>A0A0G1KS64</accession>
<proteinExistence type="predicted"/>
<name>A0A0G1KS64_9BACT</name>
<dbReference type="EMBL" id="LCIR01000020">
    <property type="protein sequence ID" value="KKT59157.1"/>
    <property type="molecule type" value="Genomic_DNA"/>
</dbReference>
<gene>
    <name evidence="1" type="ORF">UW53_C0020G0002</name>
</gene>
<protein>
    <submittedName>
        <fullName evidence="1">Uncharacterized protein</fullName>
    </submittedName>
</protein>
<reference evidence="1 2" key="1">
    <citation type="journal article" date="2015" name="Nature">
        <title>rRNA introns, odd ribosomes, and small enigmatic genomes across a large radiation of phyla.</title>
        <authorList>
            <person name="Brown C.T."/>
            <person name="Hug L.A."/>
            <person name="Thomas B.C."/>
            <person name="Sharon I."/>
            <person name="Castelle C.J."/>
            <person name="Singh A."/>
            <person name="Wilkins M.J."/>
            <person name="Williams K.H."/>
            <person name="Banfield J.F."/>
        </authorList>
    </citation>
    <scope>NUCLEOTIDE SEQUENCE [LARGE SCALE GENOMIC DNA]</scope>
</reference>
<organism evidence="1 2">
    <name type="scientific">Candidatus Giovannonibacteria bacterium GW2011_GWA1_44_25</name>
    <dbReference type="NCBI Taxonomy" id="1618645"/>
    <lineage>
        <taxon>Bacteria</taxon>
        <taxon>Candidatus Giovannoniibacteriota</taxon>
    </lineage>
</organism>
<sequence>MLMINHYSTSLSNIQCLTIALSRVVKGTTSKSARFLWRSKKMSKNKWAPVGAHFVLNRLLSSVALCFRRAVGTCLV</sequence>
<dbReference type="AlphaFoldDB" id="A0A0G1KS64"/>
<comment type="caution">
    <text evidence="1">The sequence shown here is derived from an EMBL/GenBank/DDBJ whole genome shotgun (WGS) entry which is preliminary data.</text>
</comment>
<evidence type="ECO:0000313" key="1">
    <source>
        <dbReference type="EMBL" id="KKT59157.1"/>
    </source>
</evidence>